<gene>
    <name evidence="2" type="ordered locus">YpsIP31758_1262</name>
</gene>
<organism evidence="2 3">
    <name type="scientific">Yersinia pseudotuberculosis serotype O:1b (strain IP 31758)</name>
    <dbReference type="NCBI Taxonomy" id="349747"/>
    <lineage>
        <taxon>Bacteria</taxon>
        <taxon>Pseudomonadati</taxon>
        <taxon>Pseudomonadota</taxon>
        <taxon>Gammaproteobacteria</taxon>
        <taxon>Enterobacterales</taxon>
        <taxon>Yersiniaceae</taxon>
        <taxon>Yersinia</taxon>
    </lineage>
</organism>
<dbReference type="HOGENOM" id="CLU_3335191_0_0_6"/>
<evidence type="ECO:0000256" key="1">
    <source>
        <dbReference type="SAM" id="Phobius"/>
    </source>
</evidence>
<dbReference type="KEGG" id="ypi:YpsIP31758_1262"/>
<dbReference type="Proteomes" id="UP000002412">
    <property type="component" value="Chromosome"/>
</dbReference>
<feature type="transmembrane region" description="Helical" evidence="1">
    <location>
        <begin position="12"/>
        <end position="36"/>
    </location>
</feature>
<evidence type="ECO:0000313" key="2">
    <source>
        <dbReference type="EMBL" id="ABS46620.1"/>
    </source>
</evidence>
<keyword evidence="1" id="KW-1133">Transmembrane helix</keyword>
<dbReference type="EMBL" id="CP000720">
    <property type="protein sequence ID" value="ABS46620.1"/>
    <property type="molecule type" value="Genomic_DNA"/>
</dbReference>
<accession>A0A0U1QVS5</accession>
<name>A0A0U1QVS5_YERP3</name>
<keyword evidence="1" id="KW-0812">Transmembrane</keyword>
<sequence length="38" mass="4348">MTPAAKMTDIEALIMLLLTFKFIIFSSLLVIVQLIFYV</sequence>
<protein>
    <submittedName>
        <fullName evidence="2">Uncharacterized protein</fullName>
    </submittedName>
</protein>
<proteinExistence type="predicted"/>
<reference evidence="2 3" key="1">
    <citation type="journal article" date="2007" name="PLoS Genet.">
        <title>The complete genome sequence of Yersinia pseudotuberculosis IP31758, the causative agent of Far East scarlet-like fever.</title>
        <authorList>
            <person name="Eppinger M."/>
            <person name="Rosovitz M.J."/>
            <person name="Fricke W.F."/>
            <person name="Rasko D.A."/>
            <person name="Kokorina G."/>
            <person name="Fayolle C."/>
            <person name="Lindler L.E."/>
            <person name="Carniel E."/>
            <person name="Ravel J."/>
        </authorList>
    </citation>
    <scope>NUCLEOTIDE SEQUENCE [LARGE SCALE GENOMIC DNA]</scope>
    <source>
        <strain evidence="2 3">IP 31758</strain>
    </source>
</reference>
<dbReference type="AlphaFoldDB" id="A0A0U1QVS5"/>
<evidence type="ECO:0000313" key="3">
    <source>
        <dbReference type="Proteomes" id="UP000002412"/>
    </source>
</evidence>
<keyword evidence="1" id="KW-0472">Membrane</keyword>